<name>A0A811UM25_CERCA</name>
<evidence type="ECO:0000313" key="1">
    <source>
        <dbReference type="EMBL" id="CAD6999850.1"/>
    </source>
</evidence>
<reference evidence="1" key="1">
    <citation type="submission" date="2020-11" db="EMBL/GenBank/DDBJ databases">
        <authorList>
            <person name="Whitehead M."/>
        </authorList>
    </citation>
    <scope>NUCLEOTIDE SEQUENCE</scope>
    <source>
        <strain evidence="1">EGII</strain>
    </source>
</reference>
<feature type="non-terminal residue" evidence="1">
    <location>
        <position position="1"/>
    </location>
</feature>
<dbReference type="EMBL" id="CAJHJT010000012">
    <property type="protein sequence ID" value="CAD6999850.1"/>
    <property type="molecule type" value="Genomic_DNA"/>
</dbReference>
<keyword evidence="2" id="KW-1185">Reference proteome</keyword>
<evidence type="ECO:0000313" key="2">
    <source>
        <dbReference type="Proteomes" id="UP000606786"/>
    </source>
</evidence>
<protein>
    <submittedName>
        <fullName evidence="1">(Mediterranean fruit fly) hypothetical protein</fullName>
    </submittedName>
</protein>
<proteinExistence type="predicted"/>
<dbReference type="Proteomes" id="UP000606786">
    <property type="component" value="Unassembled WGS sequence"/>
</dbReference>
<accession>A0A811UM25</accession>
<dbReference type="AlphaFoldDB" id="A0A811UM25"/>
<sequence length="67" mass="7375">HNELTDNIVAVAKYLTADKPVPLPLLASISLSPSPQIQTINTRERHKSTLTQLWIATTPLTATQQEV</sequence>
<comment type="caution">
    <text evidence="1">The sequence shown here is derived from an EMBL/GenBank/DDBJ whole genome shotgun (WGS) entry which is preliminary data.</text>
</comment>
<gene>
    <name evidence="1" type="ORF">CCAP1982_LOCUS8362</name>
</gene>
<organism evidence="1 2">
    <name type="scientific">Ceratitis capitata</name>
    <name type="common">Mediterranean fruit fly</name>
    <name type="synonym">Tephritis capitata</name>
    <dbReference type="NCBI Taxonomy" id="7213"/>
    <lineage>
        <taxon>Eukaryota</taxon>
        <taxon>Metazoa</taxon>
        <taxon>Ecdysozoa</taxon>
        <taxon>Arthropoda</taxon>
        <taxon>Hexapoda</taxon>
        <taxon>Insecta</taxon>
        <taxon>Pterygota</taxon>
        <taxon>Neoptera</taxon>
        <taxon>Endopterygota</taxon>
        <taxon>Diptera</taxon>
        <taxon>Brachycera</taxon>
        <taxon>Muscomorpha</taxon>
        <taxon>Tephritoidea</taxon>
        <taxon>Tephritidae</taxon>
        <taxon>Ceratitis</taxon>
        <taxon>Ceratitis</taxon>
    </lineage>
</organism>